<comment type="caution">
    <text evidence="2">The sequence shown here is derived from an EMBL/GenBank/DDBJ whole genome shotgun (WGS) entry which is preliminary data.</text>
</comment>
<dbReference type="EMBL" id="QRBI01000095">
    <property type="protein sequence ID" value="RMC19320.1"/>
    <property type="molecule type" value="Genomic_DNA"/>
</dbReference>
<proteinExistence type="predicted"/>
<evidence type="ECO:0000313" key="3">
    <source>
        <dbReference type="Proteomes" id="UP000269221"/>
    </source>
</evidence>
<protein>
    <submittedName>
        <fullName evidence="2">Uncharacterized protein</fullName>
    </submittedName>
</protein>
<sequence>MPLPGILEREQKATENGDDGPEKPDDYLRSISRSSPPEINISTPHLDPTNNSIVLLRRSNQTLRTETCMINEDASEEGPLKSRVSLCDPVYKKRLLQTKNVNWGDNRLAECVIVVHPAPIPGLTLSF</sequence>
<keyword evidence="3" id="KW-1185">Reference proteome</keyword>
<organism evidence="2 3">
    <name type="scientific">Hirundo rustica rustica</name>
    <dbReference type="NCBI Taxonomy" id="333673"/>
    <lineage>
        <taxon>Eukaryota</taxon>
        <taxon>Metazoa</taxon>
        <taxon>Chordata</taxon>
        <taxon>Craniata</taxon>
        <taxon>Vertebrata</taxon>
        <taxon>Euteleostomi</taxon>
        <taxon>Archelosauria</taxon>
        <taxon>Archosauria</taxon>
        <taxon>Dinosauria</taxon>
        <taxon>Saurischia</taxon>
        <taxon>Theropoda</taxon>
        <taxon>Coelurosauria</taxon>
        <taxon>Aves</taxon>
        <taxon>Neognathae</taxon>
        <taxon>Neoaves</taxon>
        <taxon>Telluraves</taxon>
        <taxon>Australaves</taxon>
        <taxon>Passeriformes</taxon>
        <taxon>Sylvioidea</taxon>
        <taxon>Hirundinidae</taxon>
        <taxon>Hirundo</taxon>
    </lineage>
</organism>
<name>A0A3M0L8K1_HIRRU</name>
<evidence type="ECO:0000256" key="1">
    <source>
        <dbReference type="SAM" id="MobiDB-lite"/>
    </source>
</evidence>
<accession>A0A3M0L8K1</accession>
<feature type="region of interest" description="Disordered" evidence="1">
    <location>
        <begin position="1"/>
        <end position="47"/>
    </location>
</feature>
<gene>
    <name evidence="2" type="ORF">DUI87_03928</name>
</gene>
<feature type="compositionally biased region" description="Polar residues" evidence="1">
    <location>
        <begin position="31"/>
        <end position="47"/>
    </location>
</feature>
<feature type="compositionally biased region" description="Basic and acidic residues" evidence="1">
    <location>
        <begin position="7"/>
        <end position="28"/>
    </location>
</feature>
<dbReference type="AlphaFoldDB" id="A0A3M0L8K1"/>
<evidence type="ECO:0000313" key="2">
    <source>
        <dbReference type="EMBL" id="RMC19320.1"/>
    </source>
</evidence>
<reference evidence="2 3" key="1">
    <citation type="submission" date="2018-07" db="EMBL/GenBank/DDBJ databases">
        <title>A high quality draft genome assembly of the barn swallow (H. rustica rustica).</title>
        <authorList>
            <person name="Formenti G."/>
            <person name="Chiara M."/>
            <person name="Poveda L."/>
            <person name="Francoijs K.-J."/>
            <person name="Bonisoli-Alquati A."/>
            <person name="Canova L."/>
            <person name="Gianfranceschi L."/>
            <person name="Horner D.S."/>
            <person name="Saino N."/>
        </authorList>
    </citation>
    <scope>NUCLEOTIDE SEQUENCE [LARGE SCALE GENOMIC DNA]</scope>
    <source>
        <strain evidence="2">Chelidonia</strain>
        <tissue evidence="2">Blood</tissue>
    </source>
</reference>
<dbReference type="Proteomes" id="UP000269221">
    <property type="component" value="Unassembled WGS sequence"/>
</dbReference>